<comment type="caution">
    <text evidence="2">The sequence shown here is derived from an EMBL/GenBank/DDBJ whole genome shotgun (WGS) entry which is preliminary data.</text>
</comment>
<dbReference type="InterPro" id="IPR054297">
    <property type="entry name" value="DUF7033"/>
</dbReference>
<dbReference type="Pfam" id="PF23019">
    <property type="entry name" value="DUF7033"/>
    <property type="match status" value="1"/>
</dbReference>
<keyword evidence="3" id="KW-1185">Reference proteome</keyword>
<dbReference type="CDD" id="cd10931">
    <property type="entry name" value="CE4_u7"/>
    <property type="match status" value="1"/>
</dbReference>
<evidence type="ECO:0000259" key="1">
    <source>
        <dbReference type="Pfam" id="PF23019"/>
    </source>
</evidence>
<feature type="domain" description="DUF7033" evidence="1">
    <location>
        <begin position="94"/>
        <end position="180"/>
    </location>
</feature>
<reference evidence="3" key="1">
    <citation type="journal article" date="2019" name="Int. J. Syst. Evol. Microbiol.">
        <title>The Global Catalogue of Microorganisms (GCM) 10K type strain sequencing project: providing services to taxonomists for standard genome sequencing and annotation.</title>
        <authorList>
            <consortium name="The Broad Institute Genomics Platform"/>
            <consortium name="The Broad Institute Genome Sequencing Center for Infectious Disease"/>
            <person name="Wu L."/>
            <person name="Ma J."/>
        </authorList>
    </citation>
    <scope>NUCLEOTIDE SEQUENCE [LARGE SCALE GENOMIC DNA]</scope>
    <source>
        <strain evidence="3">CCUG 53762</strain>
    </source>
</reference>
<evidence type="ECO:0000313" key="2">
    <source>
        <dbReference type="EMBL" id="MFD1629049.1"/>
    </source>
</evidence>
<sequence>MEQLLIYIPEKSHRQTYVFNFVFRGVLGIDYQETGDFSFFSNSQLPKLMYSDERLNVEGIYIKNNGFLYEKGMCKTNCDFTIGCKSDAPFTIQNTDVFAATFFLITRYEEYFATEKDQYQRFSGKQSVAYQYGFLKRPIVDEWAFSILEELLKKYPSLSYKKRSYQFIPTLDIDMPYYYRSEGIFRRILKKAKKLIEGEFKYIFRDPYDVYEQVKKWDVQFQINTIYFLLMGNKHQFDNPHHKNKQPLRALIKTLALSNRVGVHPSYYSNNHTSQIATEKNELENYLGKKVELSRQHYLKLTFPDTYRSLLANGIKEDYTMIYADEPGFRASTCTPFYWYDLENDKVTDLKIYPTAVMDQTLKRYQQLNREEALKEVWNLIENVRKVNGTLITLWHNESVSDFGGWKGWKNMYIQMLEMATP</sequence>
<dbReference type="RefSeq" id="WP_379661430.1">
    <property type="nucleotide sequence ID" value="NZ_JBHUDG010000003.1"/>
</dbReference>
<name>A0ABW4IAN4_9SPHI</name>
<evidence type="ECO:0000313" key="3">
    <source>
        <dbReference type="Proteomes" id="UP001597118"/>
    </source>
</evidence>
<dbReference type="Gene3D" id="3.20.20.370">
    <property type="entry name" value="Glycoside hydrolase/deacetylase"/>
    <property type="match status" value="1"/>
</dbReference>
<organism evidence="2 3">
    <name type="scientific">Pseudopedobacter beijingensis</name>
    <dbReference type="NCBI Taxonomy" id="1207056"/>
    <lineage>
        <taxon>Bacteria</taxon>
        <taxon>Pseudomonadati</taxon>
        <taxon>Bacteroidota</taxon>
        <taxon>Sphingobacteriia</taxon>
        <taxon>Sphingobacteriales</taxon>
        <taxon>Sphingobacteriaceae</taxon>
        <taxon>Pseudopedobacter</taxon>
    </lineage>
</organism>
<protein>
    <submittedName>
        <fullName evidence="2">Polysaccharide deacetylase family protein</fullName>
    </submittedName>
</protein>
<proteinExistence type="predicted"/>
<dbReference type="EMBL" id="JBHUDG010000003">
    <property type="protein sequence ID" value="MFD1629049.1"/>
    <property type="molecule type" value="Genomic_DNA"/>
</dbReference>
<dbReference type="Proteomes" id="UP001597118">
    <property type="component" value="Unassembled WGS sequence"/>
</dbReference>
<gene>
    <name evidence="2" type="ORF">ACFSAH_04125</name>
</gene>
<accession>A0ABW4IAN4</accession>